<dbReference type="Proteomes" id="UP000713596">
    <property type="component" value="Unassembled WGS sequence"/>
</dbReference>
<evidence type="ECO:0000256" key="2">
    <source>
        <dbReference type="SAM" id="MobiDB-lite"/>
    </source>
</evidence>
<dbReference type="EMBL" id="JAHLFP010000069">
    <property type="protein sequence ID" value="MBU3806752.1"/>
    <property type="molecule type" value="Genomic_DNA"/>
</dbReference>
<dbReference type="SUPFAM" id="SSF53807">
    <property type="entry name" value="Helical backbone' metal receptor"/>
    <property type="match status" value="1"/>
</dbReference>
<sequence length="332" mass="34730">MKKVVSLLLSLVVALSVAACSTPATSTDASSSTASSAASSSASSSVDATEAKPTTDRSGAAITLPDSVGTVISMAPSITETLVHLGCADSIIAIDVNSASAVEGLSADLPQFDMMAPDAEKMAALSPDVVFVSSMSTVDGQNPFQPLIDLGISVVSIPTSATIEDIHKDITFIGQVMGRNEEAAAINAELKSQLDEIAALATTVTEPKTVYFEIAPAPYAYSTSSGTYLNEMIELVGAKNILADQNAPEGWMSVDPEVVVEGNPDVIFTNVSYVDDPVNEILNREGWSEVNAVKNQQVFKVDTSASAQPNENIVTALWEMGTALYPEVFVKE</sequence>
<comment type="similarity">
    <text evidence="1">Belongs to the bacterial solute-binding protein 8 family.</text>
</comment>
<evidence type="ECO:0000256" key="1">
    <source>
        <dbReference type="ARBA" id="ARBA00008814"/>
    </source>
</evidence>
<dbReference type="InterPro" id="IPR050902">
    <property type="entry name" value="ABC_Transporter_SBP"/>
</dbReference>
<dbReference type="PROSITE" id="PS50983">
    <property type="entry name" value="FE_B12_PBP"/>
    <property type="match status" value="1"/>
</dbReference>
<evidence type="ECO:0000313" key="6">
    <source>
        <dbReference type="Proteomes" id="UP000713596"/>
    </source>
</evidence>
<feature type="domain" description="Fe/B12 periplasmic-binding" evidence="4">
    <location>
        <begin position="70"/>
        <end position="328"/>
    </location>
</feature>
<keyword evidence="3" id="KW-0732">Signal</keyword>
<dbReference type="PANTHER" id="PTHR30535">
    <property type="entry name" value="VITAMIN B12-BINDING PROTEIN"/>
    <property type="match status" value="1"/>
</dbReference>
<accession>A0A948WQS1</accession>
<dbReference type="PROSITE" id="PS51257">
    <property type="entry name" value="PROKAR_LIPOPROTEIN"/>
    <property type="match status" value="1"/>
</dbReference>
<feature type="region of interest" description="Disordered" evidence="2">
    <location>
        <begin position="23"/>
        <end position="60"/>
    </location>
</feature>
<proteinExistence type="inferred from homology"/>
<reference evidence="5" key="2">
    <citation type="submission" date="2021-04" db="EMBL/GenBank/DDBJ databases">
        <authorList>
            <person name="Gilroy R."/>
        </authorList>
    </citation>
    <scope>NUCLEOTIDE SEQUENCE</scope>
    <source>
        <strain evidence="5">B5_2728</strain>
    </source>
</reference>
<dbReference type="Pfam" id="PF01497">
    <property type="entry name" value="Peripla_BP_2"/>
    <property type="match status" value="1"/>
</dbReference>
<feature type="compositionally biased region" description="Low complexity" evidence="2">
    <location>
        <begin position="23"/>
        <end position="48"/>
    </location>
</feature>
<protein>
    <submittedName>
        <fullName evidence="5">ABC transporter substrate-binding protein</fullName>
    </submittedName>
</protein>
<dbReference type="InterPro" id="IPR002491">
    <property type="entry name" value="ABC_transptr_periplasmic_BD"/>
</dbReference>
<reference evidence="5" key="1">
    <citation type="journal article" date="2021" name="PeerJ">
        <title>Extensive microbial diversity within the chicken gut microbiome revealed by metagenomics and culture.</title>
        <authorList>
            <person name="Gilroy R."/>
            <person name="Ravi A."/>
            <person name="Getino M."/>
            <person name="Pursley I."/>
            <person name="Horton D.L."/>
            <person name="Alikhan N.F."/>
            <person name="Baker D."/>
            <person name="Gharbi K."/>
            <person name="Hall N."/>
            <person name="Watson M."/>
            <person name="Adriaenssens E.M."/>
            <person name="Foster-Nyarko E."/>
            <person name="Jarju S."/>
            <person name="Secka A."/>
            <person name="Antonio M."/>
            <person name="Oren A."/>
            <person name="Chaudhuri R.R."/>
            <person name="La Ragione R."/>
            <person name="Hildebrand F."/>
            <person name="Pallen M.J."/>
        </authorList>
    </citation>
    <scope>NUCLEOTIDE SEQUENCE</scope>
    <source>
        <strain evidence="5">B5_2728</strain>
    </source>
</reference>
<feature type="signal peptide" evidence="3">
    <location>
        <begin position="1"/>
        <end position="26"/>
    </location>
</feature>
<dbReference type="Gene3D" id="3.40.50.1980">
    <property type="entry name" value="Nitrogenase molybdenum iron protein domain"/>
    <property type="match status" value="2"/>
</dbReference>
<evidence type="ECO:0000256" key="3">
    <source>
        <dbReference type="SAM" id="SignalP"/>
    </source>
</evidence>
<comment type="caution">
    <text evidence="5">The sequence shown here is derived from an EMBL/GenBank/DDBJ whole genome shotgun (WGS) entry which is preliminary data.</text>
</comment>
<gene>
    <name evidence="5" type="ORF">H9882_07695</name>
</gene>
<dbReference type="GO" id="GO:0071281">
    <property type="term" value="P:cellular response to iron ion"/>
    <property type="evidence" value="ECO:0007669"/>
    <property type="project" value="TreeGrafter"/>
</dbReference>
<evidence type="ECO:0000313" key="5">
    <source>
        <dbReference type="EMBL" id="MBU3806752.1"/>
    </source>
</evidence>
<organism evidence="5 6">
    <name type="scientific">Candidatus Allofournierella pullistercoris</name>
    <dbReference type="NCBI Taxonomy" id="2838597"/>
    <lineage>
        <taxon>Bacteria</taxon>
        <taxon>Bacillati</taxon>
        <taxon>Bacillota</taxon>
        <taxon>Clostridia</taxon>
        <taxon>Eubacteriales</taxon>
        <taxon>Oscillospiraceae</taxon>
        <taxon>Allofournierella</taxon>
    </lineage>
</organism>
<feature type="chain" id="PRO_5039195883" evidence="3">
    <location>
        <begin position="27"/>
        <end position="332"/>
    </location>
</feature>
<name>A0A948WQS1_9FIRM</name>
<dbReference type="AlphaFoldDB" id="A0A948WQS1"/>
<dbReference type="PANTHER" id="PTHR30535:SF34">
    <property type="entry name" value="MOLYBDATE-BINDING PROTEIN MOLA"/>
    <property type="match status" value="1"/>
</dbReference>
<evidence type="ECO:0000259" key="4">
    <source>
        <dbReference type="PROSITE" id="PS50983"/>
    </source>
</evidence>